<evidence type="ECO:0000259" key="1">
    <source>
        <dbReference type="Pfam" id="PF02625"/>
    </source>
</evidence>
<name>A0A212M154_9FIRM</name>
<dbReference type="InterPro" id="IPR027051">
    <property type="entry name" value="XdhC_Rossmann_dom"/>
</dbReference>
<evidence type="ECO:0000259" key="2">
    <source>
        <dbReference type="Pfam" id="PF13478"/>
    </source>
</evidence>
<dbReference type="InterPro" id="IPR052698">
    <property type="entry name" value="MoCofactor_Util/Proc"/>
</dbReference>
<evidence type="ECO:0000313" key="3">
    <source>
        <dbReference type="EMBL" id="SCM83440.1"/>
    </source>
</evidence>
<dbReference type="Pfam" id="PF13478">
    <property type="entry name" value="XdhC_C"/>
    <property type="match status" value="1"/>
</dbReference>
<feature type="domain" description="XdhC Rossmann" evidence="2">
    <location>
        <begin position="94"/>
        <end position="236"/>
    </location>
</feature>
<sequence>MEFELPEAIVIATVIGVENLPCDILGQKTLLSPDGENRTGNIKLPMNWLDEELACLSREALKDGKFRTASLANPEEPEQIVKVMLDPYLPCQELVILGGGHIARQLIQVGHLLGYKITVIDDRPDFAMNEYLTVHDRSICCSFSDLEKVVRLGPASSVVIVTRGHLHDMDCLRTVIKYPFAYLGMIGSRRKVALVKQTLAEEGVAQEKIDQVHMPIGLAIGAQTPAEIAVSIAAELISVRRAGETSSLKDTTPVKQGEICEMLTAADRETLDAALAAARDKTPAALATIIKSQGSTPRKSGARMLFYRDGRAYGTIGGGCAEAEVRRMALNVMDQDKPHIYRVSMTADIAAMEGMACGGMLEVFIEPVTTFYRAIEGCEN</sequence>
<feature type="domain" description="XdhC- CoxI" evidence="1">
    <location>
        <begin position="278"/>
        <end position="342"/>
    </location>
</feature>
<dbReference type="Pfam" id="PF02625">
    <property type="entry name" value="XdhC_CoxI"/>
    <property type="match status" value="1"/>
</dbReference>
<dbReference type="InterPro" id="IPR016185">
    <property type="entry name" value="PreATP-grasp_dom_sf"/>
</dbReference>
<dbReference type="Gene3D" id="3.40.50.720">
    <property type="entry name" value="NAD(P)-binding Rossmann-like Domain"/>
    <property type="match status" value="1"/>
</dbReference>
<dbReference type="RefSeq" id="WP_288185870.1">
    <property type="nucleotide sequence ID" value="NZ_LT608335.1"/>
</dbReference>
<dbReference type="AlphaFoldDB" id="A0A212M154"/>
<dbReference type="PANTHER" id="PTHR30388">
    <property type="entry name" value="ALDEHYDE OXIDOREDUCTASE MOLYBDENUM COFACTOR ASSEMBLY PROTEIN"/>
    <property type="match status" value="1"/>
</dbReference>
<protein>
    <submittedName>
        <fullName evidence="3">Xanthine and CO dehydrogenases maturation factor</fullName>
    </submittedName>
</protein>
<reference evidence="3" key="1">
    <citation type="submission" date="2016-08" db="EMBL/GenBank/DDBJ databases">
        <authorList>
            <person name="Seilhamer J.J."/>
        </authorList>
    </citation>
    <scope>NUCLEOTIDE SEQUENCE</scope>
    <source>
        <strain evidence="3">86</strain>
    </source>
</reference>
<dbReference type="SUPFAM" id="SSF52440">
    <property type="entry name" value="PreATP-grasp domain"/>
    <property type="match status" value="1"/>
</dbReference>
<proteinExistence type="predicted"/>
<dbReference type="InterPro" id="IPR003777">
    <property type="entry name" value="XdhC_CoxI"/>
</dbReference>
<organism evidence="3">
    <name type="scientific">uncultured Sporomusa sp</name>
    <dbReference type="NCBI Taxonomy" id="307249"/>
    <lineage>
        <taxon>Bacteria</taxon>
        <taxon>Bacillati</taxon>
        <taxon>Bacillota</taxon>
        <taxon>Negativicutes</taxon>
        <taxon>Selenomonadales</taxon>
        <taxon>Sporomusaceae</taxon>
        <taxon>Sporomusa</taxon>
        <taxon>environmental samples</taxon>
    </lineage>
</organism>
<gene>
    <name evidence="3" type="primary">XdhC</name>
    <name evidence="3" type="ORF">KL86SPO_70298</name>
</gene>
<dbReference type="PANTHER" id="PTHR30388:SF6">
    <property type="entry name" value="XANTHINE DEHYDROGENASE SUBUNIT A-RELATED"/>
    <property type="match status" value="1"/>
</dbReference>
<accession>A0A212M154</accession>
<dbReference type="EMBL" id="FMJE01000007">
    <property type="protein sequence ID" value="SCM83440.1"/>
    <property type="molecule type" value="Genomic_DNA"/>
</dbReference>